<evidence type="ECO:0000313" key="1">
    <source>
        <dbReference type="EMBL" id="TNN59493.1"/>
    </source>
</evidence>
<organism evidence="1 2">
    <name type="scientific">Liparis tanakae</name>
    <name type="common">Tanaka's snailfish</name>
    <dbReference type="NCBI Taxonomy" id="230148"/>
    <lineage>
        <taxon>Eukaryota</taxon>
        <taxon>Metazoa</taxon>
        <taxon>Chordata</taxon>
        <taxon>Craniata</taxon>
        <taxon>Vertebrata</taxon>
        <taxon>Euteleostomi</taxon>
        <taxon>Actinopterygii</taxon>
        <taxon>Neopterygii</taxon>
        <taxon>Teleostei</taxon>
        <taxon>Neoteleostei</taxon>
        <taxon>Acanthomorphata</taxon>
        <taxon>Eupercaria</taxon>
        <taxon>Perciformes</taxon>
        <taxon>Cottioidei</taxon>
        <taxon>Cottales</taxon>
        <taxon>Liparidae</taxon>
        <taxon>Liparis</taxon>
    </lineage>
</organism>
<dbReference type="AlphaFoldDB" id="A0A4Z2H328"/>
<sequence length="67" mass="7627">MKRRDDTGEKESEKGAIMWHRLEYYGLHRRDIGEFHFRSVVVCSHTPSSAGGLEVPGALESVHAFVR</sequence>
<reference evidence="1 2" key="1">
    <citation type="submission" date="2019-03" db="EMBL/GenBank/DDBJ databases">
        <title>First draft genome of Liparis tanakae, snailfish: a comprehensive survey of snailfish specific genes.</title>
        <authorList>
            <person name="Kim W."/>
            <person name="Song I."/>
            <person name="Jeong J.-H."/>
            <person name="Kim D."/>
            <person name="Kim S."/>
            <person name="Ryu S."/>
            <person name="Song J.Y."/>
            <person name="Lee S.K."/>
        </authorList>
    </citation>
    <scope>NUCLEOTIDE SEQUENCE [LARGE SCALE GENOMIC DNA]</scope>
    <source>
        <tissue evidence="1">Muscle</tissue>
    </source>
</reference>
<keyword evidence="2" id="KW-1185">Reference proteome</keyword>
<gene>
    <name evidence="1" type="ORF">EYF80_030308</name>
</gene>
<accession>A0A4Z2H328</accession>
<dbReference type="EMBL" id="SRLO01000355">
    <property type="protein sequence ID" value="TNN59493.1"/>
    <property type="molecule type" value="Genomic_DNA"/>
</dbReference>
<protein>
    <submittedName>
        <fullName evidence="1">Uncharacterized protein</fullName>
    </submittedName>
</protein>
<name>A0A4Z2H328_9TELE</name>
<proteinExistence type="predicted"/>
<comment type="caution">
    <text evidence="1">The sequence shown here is derived from an EMBL/GenBank/DDBJ whole genome shotgun (WGS) entry which is preliminary data.</text>
</comment>
<evidence type="ECO:0000313" key="2">
    <source>
        <dbReference type="Proteomes" id="UP000314294"/>
    </source>
</evidence>
<dbReference type="Proteomes" id="UP000314294">
    <property type="component" value="Unassembled WGS sequence"/>
</dbReference>